<protein>
    <submittedName>
        <fullName evidence="3">Uncharacterized protein</fullName>
    </submittedName>
</protein>
<dbReference type="VEuPathDB" id="PiroplasmaDB:BOVATA_018530"/>
<feature type="region of interest" description="Disordered" evidence="1">
    <location>
        <begin position="263"/>
        <end position="309"/>
    </location>
</feature>
<feature type="region of interest" description="Disordered" evidence="1">
    <location>
        <begin position="198"/>
        <end position="245"/>
    </location>
</feature>
<accession>A0A2H6KBJ0</accession>
<dbReference type="OrthoDB" id="10420012at2759"/>
<dbReference type="Proteomes" id="UP000236319">
    <property type="component" value="Unassembled WGS sequence"/>
</dbReference>
<dbReference type="GeneID" id="39874130"/>
<dbReference type="AlphaFoldDB" id="A0A2H6KBJ0"/>
<feature type="signal peptide" evidence="2">
    <location>
        <begin position="1"/>
        <end position="27"/>
    </location>
</feature>
<comment type="caution">
    <text evidence="3">The sequence shown here is derived from an EMBL/GenBank/DDBJ whole genome shotgun (WGS) entry which is preliminary data.</text>
</comment>
<evidence type="ECO:0000256" key="1">
    <source>
        <dbReference type="SAM" id="MobiDB-lite"/>
    </source>
</evidence>
<dbReference type="RefSeq" id="XP_028866603.1">
    <property type="nucleotide sequence ID" value="XM_029010770.1"/>
</dbReference>
<feature type="compositionally biased region" description="Polar residues" evidence="1">
    <location>
        <begin position="200"/>
        <end position="233"/>
    </location>
</feature>
<sequence length="349" mass="38894">MATSTSISLLTLICLIMAVSFLFNGDAAPLNAKRPGTTLNDDVEIYVNGQKMTYEALKRADPCQDIKYVISKERMKTHINYLKDIVLHYESAHPFIPYLENILRYSQRKLDEADGAPYVTFDRTEFRTEYAKIFNGITRTPVQPPLFDPSYRQVLTALHRFRSAPFQIQELIMRTWMFLCQRIYLACFNELRTAGVENTADGSQEGSSNTTSANLRDSGRASGSNVATVSGGTRSHIDGSPSSSSGGTISVLPYVLGSLGAWKPEPDRPLDDSNESGEVAGSSKDDEHRHQNSGATELEPGFQDEDLSDFYIPPEIAEEEDPDWEDYFASFLKRLKKSPQDDRGGTTST</sequence>
<reference evidence="3 4" key="1">
    <citation type="journal article" date="2017" name="BMC Genomics">
        <title>Whole-genome assembly of Babesia ovata and comparative genomics between closely related pathogens.</title>
        <authorList>
            <person name="Yamagishi J."/>
            <person name="Asada M."/>
            <person name="Hakimi H."/>
            <person name="Tanaka T.Q."/>
            <person name="Sugimoto C."/>
            <person name="Kawazu S."/>
        </authorList>
    </citation>
    <scope>NUCLEOTIDE SEQUENCE [LARGE SCALE GENOMIC DNA]</scope>
    <source>
        <strain evidence="3 4">Miyake</strain>
    </source>
</reference>
<name>A0A2H6KBJ0_9APIC</name>
<organism evidence="3 4">
    <name type="scientific">Babesia ovata</name>
    <dbReference type="NCBI Taxonomy" id="189622"/>
    <lineage>
        <taxon>Eukaryota</taxon>
        <taxon>Sar</taxon>
        <taxon>Alveolata</taxon>
        <taxon>Apicomplexa</taxon>
        <taxon>Aconoidasida</taxon>
        <taxon>Piroplasmida</taxon>
        <taxon>Babesiidae</taxon>
        <taxon>Babesia</taxon>
    </lineage>
</organism>
<keyword evidence="4" id="KW-1185">Reference proteome</keyword>
<evidence type="ECO:0000256" key="2">
    <source>
        <dbReference type="SAM" id="SignalP"/>
    </source>
</evidence>
<feature type="chain" id="PRO_5014137341" evidence="2">
    <location>
        <begin position="28"/>
        <end position="349"/>
    </location>
</feature>
<keyword evidence="2" id="KW-0732">Signal</keyword>
<gene>
    <name evidence="3" type="ORF">BOVATA_018530</name>
</gene>
<evidence type="ECO:0000313" key="4">
    <source>
        <dbReference type="Proteomes" id="UP000236319"/>
    </source>
</evidence>
<proteinExistence type="predicted"/>
<dbReference type="EMBL" id="BDSA01000002">
    <property type="protein sequence ID" value="GBE60360.1"/>
    <property type="molecule type" value="Genomic_DNA"/>
</dbReference>
<evidence type="ECO:0000313" key="3">
    <source>
        <dbReference type="EMBL" id="GBE60360.1"/>
    </source>
</evidence>